<dbReference type="GO" id="GO:0045493">
    <property type="term" value="P:xylan catabolic process"/>
    <property type="evidence" value="ECO:0007669"/>
    <property type="project" value="UniProtKB-KW"/>
</dbReference>
<dbReference type="KEGG" id="ela:UCREL1_7581"/>
<evidence type="ECO:0000256" key="8">
    <source>
        <dbReference type="ARBA" id="ARBA00023157"/>
    </source>
</evidence>
<protein>
    <recommendedName>
        <fullName evidence="10">Carboxylic ester hydrolase</fullName>
        <ecNumber evidence="10">3.1.1.-</ecNumber>
    </recommendedName>
</protein>
<dbReference type="InterPro" id="IPR011118">
    <property type="entry name" value="Tannase/feruloyl_esterase"/>
</dbReference>
<evidence type="ECO:0000313" key="11">
    <source>
        <dbReference type="EMBL" id="EMR65439.1"/>
    </source>
</evidence>
<evidence type="ECO:0000256" key="6">
    <source>
        <dbReference type="ARBA" id="ARBA00022801"/>
    </source>
</evidence>
<evidence type="ECO:0000256" key="3">
    <source>
        <dbReference type="ARBA" id="ARBA00022651"/>
    </source>
</evidence>
<dbReference type="EMBL" id="KB706864">
    <property type="protein sequence ID" value="EMR65439.1"/>
    <property type="molecule type" value="Genomic_DNA"/>
</dbReference>
<accession>M7SGM9</accession>
<name>M7SGM9_EUTLA</name>
<keyword evidence="6 10" id="KW-0378">Hydrolase</keyword>
<dbReference type="PANTHER" id="PTHR33938:SF15">
    <property type="entry name" value="FERULOYL ESTERASE B-RELATED"/>
    <property type="match status" value="1"/>
</dbReference>
<dbReference type="OrthoDB" id="3039123at2759"/>
<keyword evidence="3" id="KW-0624">Polysaccharide degradation</keyword>
<dbReference type="SUPFAM" id="SSF53474">
    <property type="entry name" value="alpha/beta-Hydrolases"/>
    <property type="match status" value="1"/>
</dbReference>
<sequence length="357" mass="39933">MDRENISNRKRRHRWLLHTSVITTKQLAPLFYGEEVDKSYFIGCSLGGRQGIKAAEMFPEDFDGILAGAPAVDFNSLYSWRASFFPITGAAGSENFISADTWTTTIHDEVLKQCDGIDGVADGIIEDPTLCLFEPNTLLCGTYDPSVACLNSAQIQVVKAIFNDYTWPNGSLLFPAMQPGSEVQAANGLYSGAPFSYSQDWFRFAILEDPDWDPSTYTVSDALLAIEKDPGSIRTWPLSLSSFESRGGKILTYHGLQDQQITSYNSIRFYEHLASQMKYSSEQMDNFYRFFRIPAALVAWVENGSAPETVTGTKFVDDVVAQGVAYRHSHCRYPTRSTYLGSEQDPLEERSWACELP</sequence>
<dbReference type="InterPro" id="IPR029058">
    <property type="entry name" value="AB_hydrolase_fold"/>
</dbReference>
<evidence type="ECO:0000256" key="10">
    <source>
        <dbReference type="RuleBase" id="RU361238"/>
    </source>
</evidence>
<evidence type="ECO:0000256" key="2">
    <source>
        <dbReference type="ARBA" id="ARBA00022487"/>
    </source>
</evidence>
<keyword evidence="3" id="KW-0858">Xylan degradation</keyword>
<keyword evidence="5" id="KW-0732">Signal</keyword>
<evidence type="ECO:0000256" key="9">
    <source>
        <dbReference type="ARBA" id="ARBA00034075"/>
    </source>
</evidence>
<comment type="similarity">
    <text evidence="1 10">Belongs to the tannase family.</text>
</comment>
<dbReference type="OMA" id="ERSWACE"/>
<evidence type="ECO:0000313" key="12">
    <source>
        <dbReference type="Proteomes" id="UP000012174"/>
    </source>
</evidence>
<keyword evidence="2" id="KW-0719">Serine esterase</keyword>
<gene>
    <name evidence="11" type="ORF">UCREL1_7581</name>
</gene>
<evidence type="ECO:0000256" key="5">
    <source>
        <dbReference type="ARBA" id="ARBA00022729"/>
    </source>
</evidence>
<keyword evidence="12" id="KW-1185">Reference proteome</keyword>
<dbReference type="PANTHER" id="PTHR33938">
    <property type="entry name" value="FERULOYL ESTERASE B-RELATED"/>
    <property type="match status" value="1"/>
</dbReference>
<dbReference type="GO" id="GO:0030600">
    <property type="term" value="F:feruloyl esterase activity"/>
    <property type="evidence" value="ECO:0007669"/>
    <property type="project" value="UniProtKB-EC"/>
</dbReference>
<evidence type="ECO:0000256" key="7">
    <source>
        <dbReference type="ARBA" id="ARBA00022837"/>
    </source>
</evidence>
<keyword evidence="4" id="KW-0479">Metal-binding</keyword>
<dbReference type="AlphaFoldDB" id="M7SGM9"/>
<keyword evidence="3" id="KW-0119">Carbohydrate metabolism</keyword>
<dbReference type="GO" id="GO:0046872">
    <property type="term" value="F:metal ion binding"/>
    <property type="evidence" value="ECO:0007669"/>
    <property type="project" value="UniProtKB-KW"/>
</dbReference>
<keyword evidence="8" id="KW-1015">Disulfide bond</keyword>
<evidence type="ECO:0000256" key="4">
    <source>
        <dbReference type="ARBA" id="ARBA00022723"/>
    </source>
</evidence>
<dbReference type="Proteomes" id="UP000012174">
    <property type="component" value="Unassembled WGS sequence"/>
</dbReference>
<dbReference type="EC" id="3.1.1.-" evidence="10"/>
<comment type="catalytic activity">
    <reaction evidence="9">
        <text>feruloyl-polysaccharide + H2O = ferulate + polysaccharide.</text>
        <dbReference type="EC" id="3.1.1.73"/>
    </reaction>
</comment>
<dbReference type="eggNOG" id="ENOG502SHYE">
    <property type="taxonomic scope" value="Eukaryota"/>
</dbReference>
<organism evidence="11 12">
    <name type="scientific">Eutypa lata (strain UCR-EL1)</name>
    <name type="common">Grapevine dieback disease fungus</name>
    <name type="synonym">Eutypa armeniacae</name>
    <dbReference type="NCBI Taxonomy" id="1287681"/>
    <lineage>
        <taxon>Eukaryota</taxon>
        <taxon>Fungi</taxon>
        <taxon>Dikarya</taxon>
        <taxon>Ascomycota</taxon>
        <taxon>Pezizomycotina</taxon>
        <taxon>Sordariomycetes</taxon>
        <taxon>Xylariomycetidae</taxon>
        <taxon>Xylariales</taxon>
        <taxon>Diatrypaceae</taxon>
        <taxon>Eutypa</taxon>
    </lineage>
</organism>
<dbReference type="HOGENOM" id="CLU_014819_1_0_1"/>
<dbReference type="Gene3D" id="3.40.50.1820">
    <property type="entry name" value="alpha/beta hydrolase"/>
    <property type="match status" value="1"/>
</dbReference>
<proteinExistence type="inferred from homology"/>
<dbReference type="Pfam" id="PF07519">
    <property type="entry name" value="Tannase"/>
    <property type="match status" value="2"/>
</dbReference>
<reference evidence="12" key="1">
    <citation type="journal article" date="2013" name="Genome Announc.">
        <title>Draft genome sequence of the grapevine dieback fungus Eutypa lata UCR-EL1.</title>
        <authorList>
            <person name="Blanco-Ulate B."/>
            <person name="Rolshausen P.E."/>
            <person name="Cantu D."/>
        </authorList>
    </citation>
    <scope>NUCLEOTIDE SEQUENCE [LARGE SCALE GENOMIC DNA]</scope>
    <source>
        <strain evidence="12">UCR-EL1</strain>
    </source>
</reference>
<keyword evidence="7" id="KW-0106">Calcium</keyword>
<evidence type="ECO:0000256" key="1">
    <source>
        <dbReference type="ARBA" id="ARBA00006249"/>
    </source>
</evidence>